<sequence length="169" mass="18006">MATELYDLTVPVFTRGLKALSAILDKAAAHAAETGADPQALLALRLAPDMHPLSKQVQIACDGSKLCVARLSGAEAPVNEDTETTIDELKGRIDATLAFMASVPRDAIDGQEDREVVLKFPGGEWPFKGQAYVVGFAIPNVFFHLSTAYGLLRQAGVPLGKRDFLGNPG</sequence>
<reference evidence="1 2" key="1">
    <citation type="submission" date="2020-03" db="EMBL/GenBank/DDBJ databases">
        <title>Genomic Encyclopedia of Type Strains, Phase IV (KMG-IV): sequencing the most valuable type-strain genomes for metagenomic binning, comparative biology and taxonomic classification.</title>
        <authorList>
            <person name="Goeker M."/>
        </authorList>
    </citation>
    <scope>NUCLEOTIDE SEQUENCE [LARGE SCALE GENOMIC DNA]</scope>
    <source>
        <strain evidence="1 2">DSM 4736</strain>
    </source>
</reference>
<organism evidence="1 2">
    <name type="scientific">Brevundimonas alba</name>
    <dbReference type="NCBI Taxonomy" id="74314"/>
    <lineage>
        <taxon>Bacteria</taxon>
        <taxon>Pseudomonadati</taxon>
        <taxon>Pseudomonadota</taxon>
        <taxon>Alphaproteobacteria</taxon>
        <taxon>Caulobacterales</taxon>
        <taxon>Caulobacteraceae</taxon>
        <taxon>Brevundimonas</taxon>
    </lineage>
</organism>
<dbReference type="PANTHER" id="PTHR36922">
    <property type="entry name" value="BLL2446 PROTEIN"/>
    <property type="match status" value="1"/>
</dbReference>
<gene>
    <name evidence="1" type="ORF">GGQ87_000476</name>
</gene>
<dbReference type="Gene3D" id="1.20.120.450">
    <property type="entry name" value="dinb family like domain"/>
    <property type="match status" value="1"/>
</dbReference>
<name>A0A7X5YHW1_9CAUL</name>
<dbReference type="SUPFAM" id="SSF109854">
    <property type="entry name" value="DinB/YfiT-like putative metalloenzymes"/>
    <property type="match status" value="1"/>
</dbReference>
<dbReference type="InterPro" id="IPR018531">
    <property type="entry name" value="DUF1993"/>
</dbReference>
<proteinExistence type="predicted"/>
<dbReference type="PANTHER" id="PTHR36922:SF1">
    <property type="entry name" value="DUF1993 DOMAIN-CONTAINING PROTEIN"/>
    <property type="match status" value="1"/>
</dbReference>
<protein>
    <recommendedName>
        <fullName evidence="3">DUF1993 domain-containing protein</fullName>
    </recommendedName>
</protein>
<evidence type="ECO:0008006" key="3">
    <source>
        <dbReference type="Google" id="ProtNLM"/>
    </source>
</evidence>
<evidence type="ECO:0000313" key="1">
    <source>
        <dbReference type="EMBL" id="NJC40218.1"/>
    </source>
</evidence>
<dbReference type="Pfam" id="PF09351">
    <property type="entry name" value="DUF1993"/>
    <property type="match status" value="1"/>
</dbReference>
<dbReference type="InterPro" id="IPR034660">
    <property type="entry name" value="DinB/YfiT-like"/>
</dbReference>
<keyword evidence="2" id="KW-1185">Reference proteome</keyword>
<dbReference type="AlphaFoldDB" id="A0A7X5YHW1"/>
<dbReference type="RefSeq" id="WP_168045118.1">
    <property type="nucleotide sequence ID" value="NZ_JAATJM010000001.1"/>
</dbReference>
<evidence type="ECO:0000313" key="2">
    <source>
        <dbReference type="Proteomes" id="UP000587415"/>
    </source>
</evidence>
<comment type="caution">
    <text evidence="1">The sequence shown here is derived from an EMBL/GenBank/DDBJ whole genome shotgun (WGS) entry which is preliminary data.</text>
</comment>
<accession>A0A7X5YHW1</accession>
<dbReference type="EMBL" id="JAATJM010000001">
    <property type="protein sequence ID" value="NJC40218.1"/>
    <property type="molecule type" value="Genomic_DNA"/>
</dbReference>
<dbReference type="Proteomes" id="UP000587415">
    <property type="component" value="Unassembled WGS sequence"/>
</dbReference>